<feature type="domain" description="CBS" evidence="1">
    <location>
        <begin position="31"/>
        <end position="90"/>
    </location>
</feature>
<accession>X0W4N6</accession>
<dbReference type="Pfam" id="PF00571">
    <property type="entry name" value="CBS"/>
    <property type="match status" value="2"/>
</dbReference>
<proteinExistence type="predicted"/>
<dbReference type="PROSITE" id="PS51371">
    <property type="entry name" value="CBS"/>
    <property type="match status" value="1"/>
</dbReference>
<dbReference type="InterPro" id="IPR046342">
    <property type="entry name" value="CBS_dom_sf"/>
</dbReference>
<evidence type="ECO:0000259" key="1">
    <source>
        <dbReference type="PROSITE" id="PS51371"/>
    </source>
</evidence>
<comment type="caution">
    <text evidence="2">The sequence shown here is derived from an EMBL/GenBank/DDBJ whole genome shotgun (WGS) entry which is preliminary data.</text>
</comment>
<protein>
    <recommendedName>
        <fullName evidence="1">CBS domain-containing protein</fullName>
    </recommendedName>
</protein>
<dbReference type="InterPro" id="IPR000644">
    <property type="entry name" value="CBS_dom"/>
</dbReference>
<reference evidence="2" key="1">
    <citation type="journal article" date="2014" name="Front. Microbiol.">
        <title>High frequency of phylogenetically diverse reductive dehalogenase-homologous genes in deep subseafloor sedimentary metagenomes.</title>
        <authorList>
            <person name="Kawai M."/>
            <person name="Futagami T."/>
            <person name="Toyoda A."/>
            <person name="Takaki Y."/>
            <person name="Nishi S."/>
            <person name="Hori S."/>
            <person name="Arai W."/>
            <person name="Tsubouchi T."/>
            <person name="Morono Y."/>
            <person name="Uchiyama I."/>
            <person name="Ito T."/>
            <person name="Fujiyama A."/>
            <person name="Inagaki F."/>
            <person name="Takami H."/>
        </authorList>
    </citation>
    <scope>NUCLEOTIDE SEQUENCE</scope>
    <source>
        <strain evidence="2">Expedition CK06-06</strain>
    </source>
</reference>
<sequence>MSERKPTSGEPGPPEADIITKLTRVSEARDLAGDVACVAPLDMDLKEVARRMWRRRGVSTVAVVDVEGRLAGIIPLRLLLDELFFRVLPEEFISECLETGRMEELSRMVRAERAGELMEPPVYVTLDDTVRDAFCRMHEHKLEG</sequence>
<feature type="non-terminal residue" evidence="2">
    <location>
        <position position="144"/>
    </location>
</feature>
<dbReference type="AlphaFoldDB" id="X0W4N6"/>
<dbReference type="Gene3D" id="3.10.580.10">
    <property type="entry name" value="CBS-domain"/>
    <property type="match status" value="1"/>
</dbReference>
<organism evidence="2">
    <name type="scientific">marine sediment metagenome</name>
    <dbReference type="NCBI Taxonomy" id="412755"/>
    <lineage>
        <taxon>unclassified sequences</taxon>
        <taxon>metagenomes</taxon>
        <taxon>ecological metagenomes</taxon>
    </lineage>
</organism>
<dbReference type="SUPFAM" id="SSF54631">
    <property type="entry name" value="CBS-domain pair"/>
    <property type="match status" value="1"/>
</dbReference>
<gene>
    <name evidence="2" type="ORF">S01H1_59227</name>
</gene>
<name>X0W4N6_9ZZZZ</name>
<dbReference type="EMBL" id="BARS01038729">
    <property type="protein sequence ID" value="GAG25839.1"/>
    <property type="molecule type" value="Genomic_DNA"/>
</dbReference>
<evidence type="ECO:0000313" key="2">
    <source>
        <dbReference type="EMBL" id="GAG25839.1"/>
    </source>
</evidence>